<keyword evidence="6" id="KW-0805">Transcription regulation</keyword>
<dbReference type="GO" id="GO:0000978">
    <property type="term" value="F:RNA polymerase II cis-regulatory region sequence-specific DNA binding"/>
    <property type="evidence" value="ECO:0007669"/>
    <property type="project" value="TreeGrafter"/>
</dbReference>
<dbReference type="PANTHER" id="PTHR23233">
    <property type="entry name" value="SAL-LIKE PROTEIN"/>
    <property type="match status" value="1"/>
</dbReference>
<accession>A0A8H7UQG4</accession>
<protein>
    <recommendedName>
        <fullName evidence="12">C2H2-type domain-containing protein</fullName>
    </recommendedName>
</protein>
<dbReference type="PANTHER" id="PTHR23233:SF84">
    <property type="entry name" value="FI23031P1"/>
    <property type="match status" value="1"/>
</dbReference>
<comment type="caution">
    <text evidence="13">The sequence shown here is derived from an EMBL/GenBank/DDBJ whole genome shotgun (WGS) entry which is preliminary data.</text>
</comment>
<keyword evidence="14" id="KW-1185">Reference proteome</keyword>
<evidence type="ECO:0000259" key="12">
    <source>
        <dbReference type="PROSITE" id="PS50157"/>
    </source>
</evidence>
<feature type="compositionally biased region" description="Low complexity" evidence="11">
    <location>
        <begin position="149"/>
        <end position="162"/>
    </location>
</feature>
<organism evidence="13 14">
    <name type="scientific">Mucor plumbeus</name>
    <dbReference type="NCBI Taxonomy" id="97098"/>
    <lineage>
        <taxon>Eukaryota</taxon>
        <taxon>Fungi</taxon>
        <taxon>Fungi incertae sedis</taxon>
        <taxon>Mucoromycota</taxon>
        <taxon>Mucoromycotina</taxon>
        <taxon>Mucoromycetes</taxon>
        <taxon>Mucorales</taxon>
        <taxon>Mucorineae</taxon>
        <taxon>Mucoraceae</taxon>
        <taxon>Mucor</taxon>
    </lineage>
</organism>
<evidence type="ECO:0000256" key="10">
    <source>
        <dbReference type="PROSITE-ProRule" id="PRU00042"/>
    </source>
</evidence>
<evidence type="ECO:0000256" key="3">
    <source>
        <dbReference type="ARBA" id="ARBA00022737"/>
    </source>
</evidence>
<feature type="domain" description="C2H2-type" evidence="12">
    <location>
        <begin position="277"/>
        <end position="306"/>
    </location>
</feature>
<dbReference type="Gene3D" id="3.30.160.60">
    <property type="entry name" value="Classic Zinc Finger"/>
    <property type="match status" value="2"/>
</dbReference>
<keyword evidence="5" id="KW-0862">Zinc</keyword>
<sequence length="322" mass="35427">MGKPNLPSIQFLLQEAPGPIIPPNNHNNENVETSIAPTQHNKRQFGHRASRSVSSLPLDLQNLSLQAPEEMITHPESSRPLNLNTSSHQPYGGTPFSSTEKPPSWMLPSDRPPVTVNFTPTLVASSSQNTHRRKPGFGGGHGRSVSEFTLPPLSNTPPSTATTRRHTPSHSHRRAVSANTIDFMLSPSPNTHVRAQSYSPQETSLNGGRQSPPNSNLFDQLQVENGTNNTTNNLSSNTSNAASDTSGRYICPYCHKKFSRPSSLRIHTYSHTGEKPFVCTEPGCGRHFSVQSNMRRHLRVHRLGRSVNNNTLEATKEENEVA</sequence>
<dbReference type="SUPFAM" id="SSF57667">
    <property type="entry name" value="beta-beta-alpha zinc fingers"/>
    <property type="match status" value="1"/>
</dbReference>
<keyword evidence="2" id="KW-0479">Metal-binding</keyword>
<feature type="compositionally biased region" description="Polar residues" evidence="11">
    <location>
        <begin position="187"/>
        <end position="216"/>
    </location>
</feature>
<dbReference type="FunFam" id="3.30.160.60:FF:001102">
    <property type="entry name" value="Transcription factor IIIA"/>
    <property type="match status" value="1"/>
</dbReference>
<dbReference type="PROSITE" id="PS50157">
    <property type="entry name" value="ZINC_FINGER_C2H2_2"/>
    <property type="match status" value="2"/>
</dbReference>
<evidence type="ECO:0000256" key="4">
    <source>
        <dbReference type="ARBA" id="ARBA00022771"/>
    </source>
</evidence>
<evidence type="ECO:0000256" key="1">
    <source>
        <dbReference type="ARBA" id="ARBA00004123"/>
    </source>
</evidence>
<feature type="compositionally biased region" description="Basic residues" evidence="11">
    <location>
        <begin position="163"/>
        <end position="175"/>
    </location>
</feature>
<dbReference type="OrthoDB" id="6077919at2759"/>
<evidence type="ECO:0000256" key="9">
    <source>
        <dbReference type="ARBA" id="ARBA00038474"/>
    </source>
</evidence>
<keyword evidence="4 10" id="KW-0863">Zinc-finger</keyword>
<dbReference type="InterPro" id="IPR013087">
    <property type="entry name" value="Znf_C2H2_type"/>
</dbReference>
<evidence type="ECO:0000256" key="11">
    <source>
        <dbReference type="SAM" id="MobiDB-lite"/>
    </source>
</evidence>
<dbReference type="Pfam" id="PF00096">
    <property type="entry name" value="zf-C2H2"/>
    <property type="match status" value="2"/>
</dbReference>
<dbReference type="EMBL" id="JAEPRC010000991">
    <property type="protein sequence ID" value="KAG2190342.1"/>
    <property type="molecule type" value="Genomic_DNA"/>
</dbReference>
<dbReference type="PROSITE" id="PS00028">
    <property type="entry name" value="ZINC_FINGER_C2H2_1"/>
    <property type="match status" value="2"/>
</dbReference>
<keyword evidence="8" id="KW-0539">Nucleus</keyword>
<dbReference type="Proteomes" id="UP000650833">
    <property type="component" value="Unassembled WGS sequence"/>
</dbReference>
<evidence type="ECO:0000256" key="7">
    <source>
        <dbReference type="ARBA" id="ARBA00023163"/>
    </source>
</evidence>
<reference evidence="13" key="1">
    <citation type="submission" date="2020-12" db="EMBL/GenBank/DDBJ databases">
        <title>Metabolic potential, ecology and presence of endohyphal bacteria is reflected in genomic diversity of Mucoromycotina.</title>
        <authorList>
            <person name="Muszewska A."/>
            <person name="Okrasinska A."/>
            <person name="Steczkiewicz K."/>
            <person name="Drgas O."/>
            <person name="Orlowska M."/>
            <person name="Perlinska-Lenart U."/>
            <person name="Aleksandrzak-Piekarczyk T."/>
            <person name="Szatraj K."/>
            <person name="Zielenkiewicz U."/>
            <person name="Pilsyk S."/>
            <person name="Malc E."/>
            <person name="Mieczkowski P."/>
            <person name="Kruszewska J.S."/>
            <person name="Biernat P."/>
            <person name="Pawlowska J."/>
        </authorList>
    </citation>
    <scope>NUCLEOTIDE SEQUENCE</scope>
    <source>
        <strain evidence="13">CBS 226.32</strain>
    </source>
</reference>
<dbReference type="GO" id="GO:0008270">
    <property type="term" value="F:zinc ion binding"/>
    <property type="evidence" value="ECO:0007669"/>
    <property type="project" value="UniProtKB-KW"/>
</dbReference>
<keyword evidence="3" id="KW-0677">Repeat</keyword>
<evidence type="ECO:0000313" key="13">
    <source>
        <dbReference type="EMBL" id="KAG2190342.1"/>
    </source>
</evidence>
<evidence type="ECO:0000313" key="14">
    <source>
        <dbReference type="Proteomes" id="UP000650833"/>
    </source>
</evidence>
<evidence type="ECO:0000256" key="5">
    <source>
        <dbReference type="ARBA" id="ARBA00022833"/>
    </source>
</evidence>
<comment type="similarity">
    <text evidence="9">Belongs to the sal C2H2-type zinc-finger protein family.</text>
</comment>
<keyword evidence="7" id="KW-0804">Transcription</keyword>
<evidence type="ECO:0000256" key="2">
    <source>
        <dbReference type="ARBA" id="ARBA00022723"/>
    </source>
</evidence>
<dbReference type="GO" id="GO:0000981">
    <property type="term" value="F:DNA-binding transcription factor activity, RNA polymerase II-specific"/>
    <property type="evidence" value="ECO:0007669"/>
    <property type="project" value="TreeGrafter"/>
</dbReference>
<evidence type="ECO:0000256" key="8">
    <source>
        <dbReference type="ARBA" id="ARBA00023242"/>
    </source>
</evidence>
<dbReference type="InterPro" id="IPR051565">
    <property type="entry name" value="Sal_C2H2-zinc-finger"/>
</dbReference>
<dbReference type="InterPro" id="IPR036236">
    <property type="entry name" value="Znf_C2H2_sf"/>
</dbReference>
<feature type="region of interest" description="Disordered" evidence="11">
    <location>
        <begin position="124"/>
        <end position="216"/>
    </location>
</feature>
<feature type="domain" description="C2H2-type" evidence="12">
    <location>
        <begin position="249"/>
        <end position="276"/>
    </location>
</feature>
<gene>
    <name evidence="13" type="ORF">INT46_002175</name>
</gene>
<evidence type="ECO:0000256" key="6">
    <source>
        <dbReference type="ARBA" id="ARBA00023015"/>
    </source>
</evidence>
<feature type="region of interest" description="Disordered" evidence="11">
    <location>
        <begin position="72"/>
        <end position="104"/>
    </location>
</feature>
<dbReference type="AlphaFoldDB" id="A0A8H7UQG4"/>
<name>A0A8H7UQG4_9FUNG</name>
<feature type="compositionally biased region" description="Polar residues" evidence="11">
    <location>
        <begin position="79"/>
        <end position="101"/>
    </location>
</feature>
<proteinExistence type="inferred from homology"/>
<dbReference type="GO" id="GO:0005634">
    <property type="term" value="C:nucleus"/>
    <property type="evidence" value="ECO:0007669"/>
    <property type="project" value="UniProtKB-SubCell"/>
</dbReference>
<dbReference type="SMART" id="SM00355">
    <property type="entry name" value="ZnF_C2H2"/>
    <property type="match status" value="2"/>
</dbReference>
<comment type="subcellular location">
    <subcellularLocation>
        <location evidence="1">Nucleus</location>
    </subcellularLocation>
</comment>